<keyword evidence="1" id="KW-0328">Glycosyltransferase</keyword>
<dbReference type="PANTHER" id="PTHR38811:SF1">
    <property type="entry name" value="UPF0284 PROTEIN SLL1500"/>
    <property type="match status" value="1"/>
</dbReference>
<reference evidence="1" key="1">
    <citation type="journal article" date="2015" name="Proc. Natl. Acad. Sci. U.S.A.">
        <title>Networks of energetic and metabolic interactions define dynamics in microbial communities.</title>
        <authorList>
            <person name="Embree M."/>
            <person name="Liu J.K."/>
            <person name="Al-Bassam M.M."/>
            <person name="Zengler K."/>
        </authorList>
    </citation>
    <scope>NUCLEOTIDE SEQUENCE</scope>
</reference>
<dbReference type="HAMAP" id="MF_01086">
    <property type="entry name" value="UPF0284"/>
    <property type="match status" value="1"/>
</dbReference>
<gene>
    <name evidence="1" type="ORF">ASZ90_009762</name>
</gene>
<dbReference type="NCBIfam" id="NF003372">
    <property type="entry name" value="PRK04447.1-5"/>
    <property type="match status" value="1"/>
</dbReference>
<dbReference type="SUPFAM" id="SSF52733">
    <property type="entry name" value="Nicotinate mononucleotide:5,6-dimethylbenzimidazole phosphoribosyltransferase (CobT)"/>
    <property type="match status" value="1"/>
</dbReference>
<dbReference type="InterPro" id="IPR002805">
    <property type="entry name" value="Nict_dMeBzImd_PRibTrfase_arc"/>
</dbReference>
<dbReference type="EMBL" id="LNQE01001184">
    <property type="protein sequence ID" value="KUG20499.1"/>
    <property type="molecule type" value="Genomic_DNA"/>
</dbReference>
<dbReference type="AlphaFoldDB" id="A0A0W8FJM7"/>
<dbReference type="InterPro" id="IPR003200">
    <property type="entry name" value="Nict_dMeBzImd_PRibTrfase"/>
</dbReference>
<dbReference type="NCBIfam" id="TIGR00303">
    <property type="entry name" value="nicotinate mononucleotide-dependent phosphoribosyltransferase CobT"/>
    <property type="match status" value="1"/>
</dbReference>
<dbReference type="CDD" id="cd02439">
    <property type="entry name" value="DMB-PRT_CobT"/>
    <property type="match status" value="1"/>
</dbReference>
<dbReference type="Gene3D" id="3.40.50.10210">
    <property type="match status" value="1"/>
</dbReference>
<comment type="caution">
    <text evidence="1">The sequence shown here is derived from an EMBL/GenBank/DDBJ whole genome shotgun (WGS) entry which is preliminary data.</text>
</comment>
<evidence type="ECO:0000313" key="1">
    <source>
        <dbReference type="EMBL" id="KUG20499.1"/>
    </source>
</evidence>
<proteinExistence type="inferred from homology"/>
<dbReference type="EC" id="2.4.2.21" evidence="1"/>
<sequence>MPFVSEMPDIRAENPVMALVLGNTMLSTIPGLSGAGPSPEKTLLTPILDAELVATGAISSMPIKPNTPTGCPTPATITRSMTTLTGISPLFINAGLASPPTVPCMDVYGRPGGDPRSADAVPDAHELYRKGGMIGRFLSRYSDLLVLGECVPGGTTTALIVLRALGYSASVSSSYARNPIALKESVCREAIGRIDAAGVSDPLDIIRMAGDPMMPVAAGIADTYEGRILLAGGTQMLAVAAALEAIGGRPPHIATTVYVRDDPSAGFPRTLQEIGTTAYYLDPGFSGIGHAGLARYCIGEVKEGMGAGGAMLLAHLMGFSPDEITRTIIEFVSGYT</sequence>
<organism evidence="1">
    <name type="scientific">hydrocarbon metagenome</name>
    <dbReference type="NCBI Taxonomy" id="938273"/>
    <lineage>
        <taxon>unclassified sequences</taxon>
        <taxon>metagenomes</taxon>
        <taxon>ecological metagenomes</taxon>
    </lineage>
</organism>
<keyword evidence="1" id="KW-0808">Transferase</keyword>
<protein>
    <submittedName>
        <fullName evidence="1">Nicotinate-nucleotide--dimethylbenzimidazole phosphoribosyltransferase</fullName>
        <ecNumber evidence="1">2.4.2.21</ecNumber>
    </submittedName>
</protein>
<name>A0A0W8FJM7_9ZZZZ</name>
<dbReference type="InterPro" id="IPR036087">
    <property type="entry name" value="Nict_dMeBzImd_PRibTrfase_sf"/>
</dbReference>
<dbReference type="GO" id="GO:0008939">
    <property type="term" value="F:nicotinate-nucleotide-dimethylbenzimidazole phosphoribosyltransferase activity"/>
    <property type="evidence" value="ECO:0007669"/>
    <property type="project" value="UniProtKB-EC"/>
</dbReference>
<dbReference type="PANTHER" id="PTHR38811">
    <property type="match status" value="1"/>
</dbReference>
<accession>A0A0W8FJM7</accession>